<comment type="caution">
    <text evidence="2">The sequence shown here is derived from an EMBL/GenBank/DDBJ whole genome shotgun (WGS) entry which is preliminary data.</text>
</comment>
<name>A0ABQ4ZVA7_9ASTR</name>
<reference evidence="2" key="2">
    <citation type="submission" date="2022-01" db="EMBL/GenBank/DDBJ databases">
        <authorList>
            <person name="Yamashiro T."/>
            <person name="Shiraishi A."/>
            <person name="Satake H."/>
            <person name="Nakayama K."/>
        </authorList>
    </citation>
    <scope>NUCLEOTIDE SEQUENCE</scope>
</reference>
<dbReference type="Proteomes" id="UP001151760">
    <property type="component" value="Unassembled WGS sequence"/>
</dbReference>
<evidence type="ECO:0000313" key="2">
    <source>
        <dbReference type="EMBL" id="GJS93286.1"/>
    </source>
</evidence>
<evidence type="ECO:0000313" key="3">
    <source>
        <dbReference type="Proteomes" id="UP001151760"/>
    </source>
</evidence>
<feature type="region of interest" description="Disordered" evidence="1">
    <location>
        <begin position="160"/>
        <end position="208"/>
    </location>
</feature>
<sequence>MNDPLHYEFAGGVIMIPLGIVRKHEDYINRMSLLCRNSSSRSPENFHTIIEDSDSNREEIDIFSGPDDSIPPGIESDFNSEEDIIDNLLNDDPIPKYERLTFDMEPNVPVINNVNEDECFDPGGGYAVSWKYTRRTKNDSVKYEWNAKQGLVGNLKSSCTDKTNITRKSSKTGKHGIEERKSTKEARNSKPKSKSQNSQSTLGQLSQH</sequence>
<proteinExistence type="predicted"/>
<gene>
    <name evidence="2" type="ORF">Tco_0800254</name>
</gene>
<evidence type="ECO:0000256" key="1">
    <source>
        <dbReference type="SAM" id="MobiDB-lite"/>
    </source>
</evidence>
<reference evidence="2" key="1">
    <citation type="journal article" date="2022" name="Int. J. Mol. Sci.">
        <title>Draft Genome of Tanacetum Coccineum: Genomic Comparison of Closely Related Tanacetum-Family Plants.</title>
        <authorList>
            <person name="Yamashiro T."/>
            <person name="Shiraishi A."/>
            <person name="Nakayama K."/>
            <person name="Satake H."/>
        </authorList>
    </citation>
    <scope>NUCLEOTIDE SEQUENCE</scope>
</reference>
<organism evidence="2 3">
    <name type="scientific">Tanacetum coccineum</name>
    <dbReference type="NCBI Taxonomy" id="301880"/>
    <lineage>
        <taxon>Eukaryota</taxon>
        <taxon>Viridiplantae</taxon>
        <taxon>Streptophyta</taxon>
        <taxon>Embryophyta</taxon>
        <taxon>Tracheophyta</taxon>
        <taxon>Spermatophyta</taxon>
        <taxon>Magnoliopsida</taxon>
        <taxon>eudicotyledons</taxon>
        <taxon>Gunneridae</taxon>
        <taxon>Pentapetalae</taxon>
        <taxon>asterids</taxon>
        <taxon>campanulids</taxon>
        <taxon>Asterales</taxon>
        <taxon>Asteraceae</taxon>
        <taxon>Asteroideae</taxon>
        <taxon>Anthemideae</taxon>
        <taxon>Anthemidinae</taxon>
        <taxon>Tanacetum</taxon>
    </lineage>
</organism>
<keyword evidence="3" id="KW-1185">Reference proteome</keyword>
<dbReference type="EMBL" id="BQNB010011646">
    <property type="protein sequence ID" value="GJS93286.1"/>
    <property type="molecule type" value="Genomic_DNA"/>
</dbReference>
<protein>
    <submittedName>
        <fullName evidence="2">Uncharacterized protein</fullName>
    </submittedName>
</protein>
<accession>A0ABQ4ZVA7</accession>
<feature type="compositionally biased region" description="Basic and acidic residues" evidence="1">
    <location>
        <begin position="175"/>
        <end position="188"/>
    </location>
</feature>